<dbReference type="AlphaFoldDB" id="A0A9P6CX74"/>
<organism evidence="2 3">
    <name type="scientific">Pholiota conissans</name>
    <dbReference type="NCBI Taxonomy" id="109636"/>
    <lineage>
        <taxon>Eukaryota</taxon>
        <taxon>Fungi</taxon>
        <taxon>Dikarya</taxon>
        <taxon>Basidiomycota</taxon>
        <taxon>Agaricomycotina</taxon>
        <taxon>Agaricomycetes</taxon>
        <taxon>Agaricomycetidae</taxon>
        <taxon>Agaricales</taxon>
        <taxon>Agaricineae</taxon>
        <taxon>Strophariaceae</taxon>
        <taxon>Pholiota</taxon>
    </lineage>
</organism>
<dbReference type="PANTHER" id="PTHR18444:SF9">
    <property type="entry name" value="UPF0538 PROTEIN C2ORF76"/>
    <property type="match status" value="1"/>
</dbReference>
<dbReference type="InterPro" id="IPR018794">
    <property type="entry name" value="UPF0538"/>
</dbReference>
<comment type="similarity">
    <text evidence="1">Belongs to the UPF0538 family.</text>
</comment>
<keyword evidence="3" id="KW-1185">Reference proteome</keyword>
<evidence type="ECO:0000256" key="1">
    <source>
        <dbReference type="ARBA" id="ARBA00007176"/>
    </source>
</evidence>
<dbReference type="Pfam" id="PF10209">
    <property type="entry name" value="DUF2340"/>
    <property type="match status" value="2"/>
</dbReference>
<dbReference type="EMBL" id="MU155337">
    <property type="protein sequence ID" value="KAF9475313.1"/>
    <property type="molecule type" value="Genomic_DNA"/>
</dbReference>
<proteinExistence type="inferred from homology"/>
<sequence>MSDLTNVALPNTRATLTVRIIKSLRFRTEKSLVLHNVDLTTTTIAHLKEIAKQGFPFPLLIPQSPHCCPAIATQPGWKPYRTCQLDTLKLYTKAHGAKTSNLIINLDHDDWMLDDDSKTLAQVGCENETELSFFSRKDYDEFKLNPETSWDV</sequence>
<protein>
    <submittedName>
        <fullName evidence="2">Cytoplasmic protein</fullName>
    </submittedName>
</protein>
<gene>
    <name evidence="2" type="ORF">BDN70DRAFT_935966</name>
</gene>
<reference evidence="2" key="1">
    <citation type="submission" date="2020-11" db="EMBL/GenBank/DDBJ databases">
        <authorList>
            <consortium name="DOE Joint Genome Institute"/>
            <person name="Ahrendt S."/>
            <person name="Riley R."/>
            <person name="Andreopoulos W."/>
            <person name="Labutti K."/>
            <person name="Pangilinan J."/>
            <person name="Ruiz-Duenas F.J."/>
            <person name="Barrasa J.M."/>
            <person name="Sanchez-Garcia M."/>
            <person name="Camarero S."/>
            <person name="Miyauchi S."/>
            <person name="Serrano A."/>
            <person name="Linde D."/>
            <person name="Babiker R."/>
            <person name="Drula E."/>
            <person name="Ayuso-Fernandez I."/>
            <person name="Pacheco R."/>
            <person name="Padilla G."/>
            <person name="Ferreira P."/>
            <person name="Barriuso J."/>
            <person name="Kellner H."/>
            <person name="Castanera R."/>
            <person name="Alfaro M."/>
            <person name="Ramirez L."/>
            <person name="Pisabarro A.G."/>
            <person name="Kuo A."/>
            <person name="Tritt A."/>
            <person name="Lipzen A."/>
            <person name="He G."/>
            <person name="Yan M."/>
            <person name="Ng V."/>
            <person name="Cullen D."/>
            <person name="Martin F."/>
            <person name="Rosso M.-N."/>
            <person name="Henrissat B."/>
            <person name="Hibbett D."/>
            <person name="Martinez A.T."/>
            <person name="Grigoriev I.V."/>
        </authorList>
    </citation>
    <scope>NUCLEOTIDE SEQUENCE</scope>
    <source>
        <strain evidence="2">CIRM-BRFM 674</strain>
    </source>
</reference>
<evidence type="ECO:0000313" key="2">
    <source>
        <dbReference type="EMBL" id="KAF9475313.1"/>
    </source>
</evidence>
<dbReference type="Proteomes" id="UP000807469">
    <property type="component" value="Unassembled WGS sequence"/>
</dbReference>
<dbReference type="PANTHER" id="PTHR18444">
    <property type="entry name" value="UPF0538 FAMILY MEMBER"/>
    <property type="match status" value="1"/>
</dbReference>
<evidence type="ECO:0000313" key="3">
    <source>
        <dbReference type="Proteomes" id="UP000807469"/>
    </source>
</evidence>
<name>A0A9P6CX74_9AGAR</name>
<comment type="caution">
    <text evidence="2">The sequence shown here is derived from an EMBL/GenBank/DDBJ whole genome shotgun (WGS) entry which is preliminary data.</text>
</comment>
<dbReference type="OrthoDB" id="937at2759"/>
<accession>A0A9P6CX74</accession>